<gene>
    <name evidence="8" type="ORF">EV190_101756</name>
</gene>
<keyword evidence="9" id="KW-1185">Reference proteome</keyword>
<feature type="binding site" evidence="4 6">
    <location>
        <position position="150"/>
    </location>
    <ligand>
        <name>substrate</name>
    </ligand>
</feature>
<evidence type="ECO:0000256" key="5">
    <source>
        <dbReference type="PIRSR" id="PIRSR600821-50"/>
    </source>
</evidence>
<dbReference type="GO" id="GO:0009252">
    <property type="term" value="P:peptidoglycan biosynthetic process"/>
    <property type="evidence" value="ECO:0007669"/>
    <property type="project" value="TreeGrafter"/>
</dbReference>
<proteinExistence type="inferred from homology"/>
<keyword evidence="3 4" id="KW-0413">Isomerase</keyword>
<dbReference type="InterPro" id="IPR029066">
    <property type="entry name" value="PLP-binding_barrel"/>
</dbReference>
<dbReference type="RefSeq" id="WP_133739949.1">
    <property type="nucleotide sequence ID" value="NZ_SNYN01000001.1"/>
</dbReference>
<dbReference type="Pfam" id="PF01168">
    <property type="entry name" value="Ala_racemase_N"/>
    <property type="match status" value="1"/>
</dbReference>
<dbReference type="AlphaFoldDB" id="A0A4R6V8G0"/>
<dbReference type="EC" id="5.1.1.1" evidence="4"/>
<dbReference type="Pfam" id="PF00842">
    <property type="entry name" value="Ala_racemase_C"/>
    <property type="match status" value="1"/>
</dbReference>
<comment type="function">
    <text evidence="4">Catalyzes the interconversion of L-alanine and D-alanine. May also act on other amino acids.</text>
</comment>
<evidence type="ECO:0000256" key="2">
    <source>
        <dbReference type="ARBA" id="ARBA00022898"/>
    </source>
</evidence>
<feature type="active site" description="Proton acceptor; specific for L-alanine" evidence="4">
    <location>
        <position position="280"/>
    </location>
</feature>
<dbReference type="UniPathway" id="UPA00042">
    <property type="reaction ID" value="UER00497"/>
</dbReference>
<dbReference type="HAMAP" id="MF_01201">
    <property type="entry name" value="Ala_racemase"/>
    <property type="match status" value="1"/>
</dbReference>
<dbReference type="Proteomes" id="UP000295281">
    <property type="component" value="Unassembled WGS sequence"/>
</dbReference>
<dbReference type="InterPro" id="IPR011079">
    <property type="entry name" value="Ala_racemase_C"/>
</dbReference>
<name>A0A4R6V8G0_9ACTN</name>
<dbReference type="EMBL" id="SNYN01000001">
    <property type="protein sequence ID" value="TDQ55429.1"/>
    <property type="molecule type" value="Genomic_DNA"/>
</dbReference>
<comment type="similarity">
    <text evidence="4">Belongs to the alanine racemase family.</text>
</comment>
<dbReference type="GO" id="GO:0005829">
    <property type="term" value="C:cytosol"/>
    <property type="evidence" value="ECO:0007669"/>
    <property type="project" value="TreeGrafter"/>
</dbReference>
<dbReference type="SUPFAM" id="SSF50621">
    <property type="entry name" value="Alanine racemase C-terminal domain-like"/>
    <property type="match status" value="1"/>
</dbReference>
<dbReference type="GO" id="GO:0030632">
    <property type="term" value="P:D-alanine biosynthetic process"/>
    <property type="evidence" value="ECO:0007669"/>
    <property type="project" value="UniProtKB-UniRule"/>
</dbReference>
<dbReference type="PANTHER" id="PTHR30511:SF0">
    <property type="entry name" value="ALANINE RACEMASE, CATABOLIC-RELATED"/>
    <property type="match status" value="1"/>
</dbReference>
<dbReference type="OrthoDB" id="9813814at2"/>
<feature type="binding site" evidence="4 6">
    <location>
        <position position="328"/>
    </location>
    <ligand>
        <name>substrate</name>
    </ligand>
</feature>
<dbReference type="InterPro" id="IPR000821">
    <property type="entry name" value="Ala_racemase"/>
</dbReference>
<evidence type="ECO:0000313" key="9">
    <source>
        <dbReference type="Proteomes" id="UP000295281"/>
    </source>
</evidence>
<dbReference type="Gene3D" id="2.40.37.10">
    <property type="entry name" value="Lyase, Ornithine Decarboxylase, Chain A, domain 1"/>
    <property type="match status" value="1"/>
</dbReference>
<dbReference type="InterPro" id="IPR009006">
    <property type="entry name" value="Ala_racemase/Decarboxylase_C"/>
</dbReference>
<comment type="pathway">
    <text evidence="4">Amino-acid biosynthesis; D-alanine biosynthesis; D-alanine from L-alanine: step 1/1.</text>
</comment>
<evidence type="ECO:0000256" key="4">
    <source>
        <dbReference type="HAMAP-Rule" id="MF_01201"/>
    </source>
</evidence>
<comment type="caution">
    <text evidence="8">The sequence shown here is derived from an EMBL/GenBank/DDBJ whole genome shotgun (WGS) entry which is preliminary data.</text>
</comment>
<reference evidence="8 9" key="1">
    <citation type="submission" date="2019-03" db="EMBL/GenBank/DDBJ databases">
        <title>Genomic Encyclopedia of Type Strains, Phase IV (KMG-IV): sequencing the most valuable type-strain genomes for metagenomic binning, comparative biology and taxonomic classification.</title>
        <authorList>
            <person name="Goeker M."/>
        </authorList>
    </citation>
    <scope>NUCLEOTIDE SEQUENCE [LARGE SCALE GENOMIC DNA]</scope>
    <source>
        <strain evidence="8 9">DSM 46770</strain>
    </source>
</reference>
<dbReference type="Gene3D" id="3.20.20.10">
    <property type="entry name" value="Alanine racemase"/>
    <property type="match status" value="1"/>
</dbReference>
<organism evidence="8 9">
    <name type="scientific">Actinorugispora endophytica</name>
    <dbReference type="NCBI Taxonomy" id="1605990"/>
    <lineage>
        <taxon>Bacteria</taxon>
        <taxon>Bacillati</taxon>
        <taxon>Actinomycetota</taxon>
        <taxon>Actinomycetes</taxon>
        <taxon>Streptosporangiales</taxon>
        <taxon>Nocardiopsidaceae</taxon>
        <taxon>Actinorugispora</taxon>
    </lineage>
</organism>
<evidence type="ECO:0000259" key="7">
    <source>
        <dbReference type="SMART" id="SM01005"/>
    </source>
</evidence>
<evidence type="ECO:0000256" key="3">
    <source>
        <dbReference type="ARBA" id="ARBA00023235"/>
    </source>
</evidence>
<accession>A0A4R6V8G0</accession>
<dbReference type="SUPFAM" id="SSF51419">
    <property type="entry name" value="PLP-binding barrel"/>
    <property type="match status" value="1"/>
</dbReference>
<dbReference type="GO" id="GO:0008784">
    <property type="term" value="F:alanine racemase activity"/>
    <property type="evidence" value="ECO:0007669"/>
    <property type="project" value="UniProtKB-UniRule"/>
</dbReference>
<evidence type="ECO:0000256" key="6">
    <source>
        <dbReference type="PIRSR" id="PIRSR600821-52"/>
    </source>
</evidence>
<evidence type="ECO:0000256" key="1">
    <source>
        <dbReference type="ARBA" id="ARBA00001933"/>
    </source>
</evidence>
<comment type="cofactor">
    <cofactor evidence="1 4 5">
        <name>pyridoxal 5'-phosphate</name>
        <dbReference type="ChEBI" id="CHEBI:597326"/>
    </cofactor>
</comment>
<keyword evidence="2 4" id="KW-0663">Pyridoxal phosphate</keyword>
<dbReference type="SMART" id="SM01005">
    <property type="entry name" value="Ala_racemase_C"/>
    <property type="match status" value="1"/>
</dbReference>
<dbReference type="NCBIfam" id="TIGR00492">
    <property type="entry name" value="alr"/>
    <property type="match status" value="1"/>
</dbReference>
<dbReference type="GO" id="GO:0030170">
    <property type="term" value="F:pyridoxal phosphate binding"/>
    <property type="evidence" value="ECO:0007669"/>
    <property type="project" value="UniProtKB-UniRule"/>
</dbReference>
<dbReference type="CDD" id="cd00430">
    <property type="entry name" value="PLPDE_III_AR"/>
    <property type="match status" value="1"/>
</dbReference>
<evidence type="ECO:0000313" key="8">
    <source>
        <dbReference type="EMBL" id="TDQ55429.1"/>
    </source>
</evidence>
<sequence>MPQTDKGDPTAPAPSIQSAPALAEAVIDMNAIVHNTRFMAEQTKAEIMAVVKADGFGHGIVETARATLSAGATWLGVTSCTEALRLRDAGVRAPVLSWMSVPDQDFTRAVGADVDIAVSAAEHLDAVADAARAVGATASVHLKVDTGLARNGSAPHLWPALVDRARALERDGAVRVRGVWSHLASADIPGDPTTGEQIALFDQAVAQARAAGLDPSLLHLANSAGILDVPESHYDLVRAGVGLYGVEPVAGKRFGLRPAMTLRARAIMVREVPVGTRVAYNHTYTTPRDGFLVLVPLGYADGVPRSAGPRGEVWIRGARRPVAGRIAMDQFVADMGGTEAHIGDEVVVFGPGDDGEPTVADWARWAGTIPHEILTGIGARVARTYSARPSSRPGHKELLSV</sequence>
<protein>
    <recommendedName>
        <fullName evidence="4">Alanine racemase</fullName>
        <ecNumber evidence="4">5.1.1.1</ecNumber>
    </recommendedName>
</protein>
<dbReference type="InterPro" id="IPR001608">
    <property type="entry name" value="Ala_racemase_N"/>
</dbReference>
<dbReference type="FunFam" id="3.20.20.10:FF:000002">
    <property type="entry name" value="Alanine racemase"/>
    <property type="match status" value="1"/>
</dbReference>
<dbReference type="PRINTS" id="PR00992">
    <property type="entry name" value="ALARACEMASE"/>
</dbReference>
<dbReference type="PANTHER" id="PTHR30511">
    <property type="entry name" value="ALANINE RACEMASE"/>
    <property type="match status" value="1"/>
</dbReference>
<comment type="catalytic activity">
    <reaction evidence="4">
        <text>L-alanine = D-alanine</text>
        <dbReference type="Rhea" id="RHEA:20249"/>
        <dbReference type="ChEBI" id="CHEBI:57416"/>
        <dbReference type="ChEBI" id="CHEBI:57972"/>
        <dbReference type="EC" id="5.1.1.1"/>
    </reaction>
</comment>
<feature type="active site" description="Proton acceptor; specific for D-alanine" evidence="4">
    <location>
        <position position="52"/>
    </location>
</feature>
<feature type="modified residue" description="N6-(pyridoxal phosphate)lysine" evidence="4 5">
    <location>
        <position position="52"/>
    </location>
</feature>
<feature type="domain" description="Alanine racemase C-terminal" evidence="7">
    <location>
        <begin position="259"/>
        <end position="386"/>
    </location>
</feature>